<accession>A0ABT5FHI5</accession>
<sequence length="86" mass="9549">MFIIFIVILSYSVVPNRIPVVSCEDVTWNDVVLLVQPHLDDTLNAALVMQGQSSEYHPSAAAIQVMDEPLPENIKRTLKAIIKADC</sequence>
<proteinExistence type="predicted"/>
<dbReference type="RefSeq" id="WP_272181787.1">
    <property type="nucleotide sequence ID" value="NZ_JAQOMS010000002.1"/>
</dbReference>
<organism evidence="1 2">
    <name type="scientific">Psychrosphaera algicola</name>
    <dbReference type="NCBI Taxonomy" id="3023714"/>
    <lineage>
        <taxon>Bacteria</taxon>
        <taxon>Pseudomonadati</taxon>
        <taxon>Pseudomonadota</taxon>
        <taxon>Gammaproteobacteria</taxon>
        <taxon>Alteromonadales</taxon>
        <taxon>Pseudoalteromonadaceae</taxon>
        <taxon>Psychrosphaera</taxon>
    </lineage>
</organism>
<reference evidence="1 2" key="1">
    <citation type="submission" date="2023-01" db="EMBL/GenBank/DDBJ databases">
        <title>Psychrosphaera sp. nov., isolated from marine algae.</title>
        <authorList>
            <person name="Bayburt H."/>
            <person name="Choi B.J."/>
            <person name="Kim J.M."/>
            <person name="Choi D.G."/>
            <person name="Jeon C.O."/>
        </authorList>
    </citation>
    <scope>NUCLEOTIDE SEQUENCE [LARGE SCALE GENOMIC DNA]</scope>
    <source>
        <strain evidence="1 2">G1-22</strain>
    </source>
</reference>
<comment type="caution">
    <text evidence="1">The sequence shown here is derived from an EMBL/GenBank/DDBJ whole genome shotgun (WGS) entry which is preliminary data.</text>
</comment>
<gene>
    <name evidence="1" type="ORF">PN838_20350</name>
</gene>
<keyword evidence="2" id="KW-1185">Reference proteome</keyword>
<name>A0ABT5FHI5_9GAMM</name>
<dbReference type="EMBL" id="JAQOMS010000002">
    <property type="protein sequence ID" value="MDC2890660.1"/>
    <property type="molecule type" value="Genomic_DNA"/>
</dbReference>
<evidence type="ECO:0000313" key="1">
    <source>
        <dbReference type="EMBL" id="MDC2890660.1"/>
    </source>
</evidence>
<protein>
    <submittedName>
        <fullName evidence="1">Uncharacterized protein</fullName>
    </submittedName>
</protein>
<evidence type="ECO:0000313" key="2">
    <source>
        <dbReference type="Proteomes" id="UP001528411"/>
    </source>
</evidence>
<dbReference type="Proteomes" id="UP001528411">
    <property type="component" value="Unassembled WGS sequence"/>
</dbReference>